<dbReference type="Pfam" id="PF00881">
    <property type="entry name" value="Nitroreductase"/>
    <property type="match status" value="1"/>
</dbReference>
<accession>A0A1T4PQ03</accession>
<evidence type="ECO:0000256" key="2">
    <source>
        <dbReference type="ARBA" id="ARBA00007118"/>
    </source>
</evidence>
<keyword evidence="4" id="KW-0288">FMN</keyword>
<dbReference type="Proteomes" id="UP000190092">
    <property type="component" value="Unassembled WGS sequence"/>
</dbReference>
<dbReference type="PANTHER" id="PTHR43673">
    <property type="entry name" value="NAD(P)H NITROREDUCTASE YDGI-RELATED"/>
    <property type="match status" value="1"/>
</dbReference>
<dbReference type="InterPro" id="IPR000415">
    <property type="entry name" value="Nitroreductase-like"/>
</dbReference>
<dbReference type="InterPro" id="IPR029479">
    <property type="entry name" value="Nitroreductase"/>
</dbReference>
<comment type="cofactor">
    <cofactor evidence="1">
        <name>FMN</name>
        <dbReference type="ChEBI" id="CHEBI:58210"/>
    </cofactor>
</comment>
<keyword evidence="5" id="KW-0560">Oxidoreductase</keyword>
<evidence type="ECO:0000256" key="3">
    <source>
        <dbReference type="ARBA" id="ARBA00022630"/>
    </source>
</evidence>
<evidence type="ECO:0000256" key="1">
    <source>
        <dbReference type="ARBA" id="ARBA00001917"/>
    </source>
</evidence>
<dbReference type="STRING" id="225324.SAMN02745126_02962"/>
<dbReference type="GO" id="GO:0016491">
    <property type="term" value="F:oxidoreductase activity"/>
    <property type="evidence" value="ECO:0007669"/>
    <property type="project" value="UniProtKB-KW"/>
</dbReference>
<gene>
    <name evidence="7" type="ORF">SAMN02745126_02962</name>
</gene>
<evidence type="ECO:0000313" key="8">
    <source>
        <dbReference type="Proteomes" id="UP000190092"/>
    </source>
</evidence>
<dbReference type="EMBL" id="FUWJ01000002">
    <property type="protein sequence ID" value="SJZ93655.1"/>
    <property type="molecule type" value="Genomic_DNA"/>
</dbReference>
<dbReference type="Gene3D" id="3.40.109.10">
    <property type="entry name" value="NADH Oxidase"/>
    <property type="match status" value="1"/>
</dbReference>
<evidence type="ECO:0000256" key="4">
    <source>
        <dbReference type="ARBA" id="ARBA00022643"/>
    </source>
</evidence>
<comment type="similarity">
    <text evidence="2">Belongs to the nitroreductase family.</text>
</comment>
<dbReference type="RefSeq" id="WP_085934594.1">
    <property type="nucleotide sequence ID" value="NZ_FUWJ01000002.1"/>
</dbReference>
<evidence type="ECO:0000313" key="7">
    <source>
        <dbReference type="EMBL" id="SJZ93655.1"/>
    </source>
</evidence>
<name>A0A1T4PQ03_9HYPH</name>
<sequence length="223" mass="25229">MRVSEAINSRRSMRVFKPDPVSKADIEWIISNANRAASNGNLQPWKLYVTMGPARQRLSAAILKAMDENDLGPGAEYDIYPREFKPVYDQRRKLVGKQLYTLLGVPRGDSAGMLRQFRKNYEFFDAPVGMILCVERGMGNGQWIDCGIFLDQLMLLAREKGLHTCPQAAFSRFQHVVRRELKIPDDQIVICGLALGHADPDAVPNNLVTERAPITDFTTWFSE</sequence>
<reference evidence="8" key="1">
    <citation type="submission" date="2017-02" db="EMBL/GenBank/DDBJ databases">
        <authorList>
            <person name="Varghese N."/>
            <person name="Submissions S."/>
        </authorList>
    </citation>
    <scope>NUCLEOTIDE SEQUENCE [LARGE SCALE GENOMIC DNA]</scope>
    <source>
        <strain evidence="8">ATCC 27094</strain>
    </source>
</reference>
<feature type="domain" description="Nitroreductase" evidence="6">
    <location>
        <begin position="7"/>
        <end position="197"/>
    </location>
</feature>
<keyword evidence="8" id="KW-1185">Reference proteome</keyword>
<dbReference type="AlphaFoldDB" id="A0A1T4PQ03"/>
<dbReference type="CDD" id="cd02136">
    <property type="entry name" value="PnbA_NfnB-like"/>
    <property type="match status" value="1"/>
</dbReference>
<proteinExistence type="inferred from homology"/>
<protein>
    <submittedName>
        <fullName evidence="7">Nitroreductase</fullName>
    </submittedName>
</protein>
<evidence type="ECO:0000256" key="5">
    <source>
        <dbReference type="ARBA" id="ARBA00023002"/>
    </source>
</evidence>
<organism evidence="7 8">
    <name type="scientific">Enhydrobacter aerosaccus</name>
    <dbReference type="NCBI Taxonomy" id="225324"/>
    <lineage>
        <taxon>Bacteria</taxon>
        <taxon>Pseudomonadati</taxon>
        <taxon>Pseudomonadota</taxon>
        <taxon>Alphaproteobacteria</taxon>
        <taxon>Hyphomicrobiales</taxon>
        <taxon>Enhydrobacter</taxon>
    </lineage>
</organism>
<dbReference type="PANTHER" id="PTHR43673:SF2">
    <property type="entry name" value="NITROREDUCTASE"/>
    <property type="match status" value="1"/>
</dbReference>
<dbReference type="SUPFAM" id="SSF55469">
    <property type="entry name" value="FMN-dependent nitroreductase-like"/>
    <property type="match status" value="1"/>
</dbReference>
<evidence type="ECO:0000259" key="6">
    <source>
        <dbReference type="Pfam" id="PF00881"/>
    </source>
</evidence>
<dbReference type="OrthoDB" id="9802510at2"/>
<keyword evidence="3" id="KW-0285">Flavoprotein</keyword>